<dbReference type="Pfam" id="PF12412">
    <property type="entry name" value="DUF3667"/>
    <property type="match status" value="1"/>
</dbReference>
<dbReference type="RefSeq" id="WP_052106512.1">
    <property type="nucleotide sequence ID" value="NZ_AUHT01000004.1"/>
</dbReference>
<dbReference type="InterPro" id="IPR022134">
    <property type="entry name" value="DUF3667"/>
</dbReference>
<feature type="transmembrane region" description="Helical" evidence="1">
    <location>
        <begin position="324"/>
        <end position="343"/>
    </location>
</feature>
<proteinExistence type="predicted"/>
<evidence type="ECO:0000256" key="1">
    <source>
        <dbReference type="SAM" id="Phobius"/>
    </source>
</evidence>
<evidence type="ECO:0000313" key="3">
    <source>
        <dbReference type="Proteomes" id="UP000030003"/>
    </source>
</evidence>
<reference evidence="2 3" key="1">
    <citation type="submission" date="2013-08" db="EMBL/GenBank/DDBJ databases">
        <title>Genomic analysis of Lysobacter defluvii.</title>
        <authorList>
            <person name="Wang Q."/>
            <person name="Wang G."/>
        </authorList>
    </citation>
    <scope>NUCLEOTIDE SEQUENCE [LARGE SCALE GENOMIC DNA]</scope>
    <source>
        <strain evidence="2 3">IMMIB APB-9</strain>
    </source>
</reference>
<feature type="transmembrane region" description="Helical" evidence="1">
    <location>
        <begin position="290"/>
        <end position="312"/>
    </location>
</feature>
<protein>
    <submittedName>
        <fullName evidence="2">Membrane protein</fullName>
    </submittedName>
</protein>
<accession>A0A0A0MC35</accession>
<dbReference type="STRING" id="1385515.GCA_000423325_00091"/>
<sequence length="386" mass="42394">MSEDTITDPGGEPIPPPAPRCENCAAPLQGPYCHDCGQSVHNPVRHLGHAVEEFFEAFWHLDGRVFRTLRDLWVPGLVAINYLAGHRARYIAPLRLFVILSVLTFFIGTLAVHVDGDVVQVSGVEEIAAAGSVEEVEAIRDRMLGELAQARSGPDKDTPALDAVLATAEGRLREAAARRARELGTSPDGAEPVPTGSRLRVDLFGHRGDWDAETNPMRIGWLPGFANDWLNRRIGNLQANMQSGEGFGADTWLRAIMSGAPTALFLLVPVLALMLKVAYLNTPRLYLEHLVVALYSHVFLLLMLLLAFLLLAVGEWIAWPPLHVVLNLLLAAAFLWMPAYLLLMQKAVYGESWWLTALKYLVVGGIYLLMLIVATLLLFLGQLTSG</sequence>
<dbReference type="Proteomes" id="UP000030003">
    <property type="component" value="Unassembled WGS sequence"/>
</dbReference>
<keyword evidence="1" id="KW-1133">Transmembrane helix</keyword>
<keyword evidence="1" id="KW-0472">Membrane</keyword>
<dbReference type="eggNOG" id="COG1566">
    <property type="taxonomic scope" value="Bacteria"/>
</dbReference>
<comment type="caution">
    <text evidence="2">The sequence shown here is derived from an EMBL/GenBank/DDBJ whole genome shotgun (WGS) entry which is preliminary data.</text>
</comment>
<feature type="transmembrane region" description="Helical" evidence="1">
    <location>
        <begin position="96"/>
        <end position="114"/>
    </location>
</feature>
<dbReference type="AlphaFoldDB" id="A0A0A0MC35"/>
<gene>
    <name evidence="2" type="ORF">N791_02790</name>
</gene>
<keyword evidence="1" id="KW-0812">Transmembrane</keyword>
<keyword evidence="3" id="KW-1185">Reference proteome</keyword>
<name>A0A0A0MC35_9GAMM</name>
<feature type="transmembrane region" description="Helical" evidence="1">
    <location>
        <begin position="255"/>
        <end position="278"/>
    </location>
</feature>
<feature type="transmembrane region" description="Helical" evidence="1">
    <location>
        <begin position="355"/>
        <end position="380"/>
    </location>
</feature>
<dbReference type="EMBL" id="AVBH01000008">
    <property type="protein sequence ID" value="KGO99631.1"/>
    <property type="molecule type" value="Genomic_DNA"/>
</dbReference>
<organism evidence="2 3">
    <name type="scientific">Lysobacter defluvii IMMIB APB-9 = DSM 18482</name>
    <dbReference type="NCBI Taxonomy" id="1385515"/>
    <lineage>
        <taxon>Bacteria</taxon>
        <taxon>Pseudomonadati</taxon>
        <taxon>Pseudomonadota</taxon>
        <taxon>Gammaproteobacteria</taxon>
        <taxon>Lysobacterales</taxon>
        <taxon>Lysobacteraceae</taxon>
        <taxon>Novilysobacter</taxon>
    </lineage>
</organism>
<evidence type="ECO:0000313" key="2">
    <source>
        <dbReference type="EMBL" id="KGO99631.1"/>
    </source>
</evidence>